<evidence type="ECO:0000256" key="5">
    <source>
        <dbReference type="ARBA" id="ARBA00022840"/>
    </source>
</evidence>
<dbReference type="SUPFAM" id="SSF52540">
    <property type="entry name" value="P-loop containing nucleoside triphosphate hydrolases"/>
    <property type="match status" value="2"/>
</dbReference>
<feature type="region of interest" description="Disordered" evidence="8">
    <location>
        <begin position="19"/>
        <end position="41"/>
    </location>
</feature>
<dbReference type="GO" id="GO:0005524">
    <property type="term" value="F:ATP binding"/>
    <property type="evidence" value="ECO:0007669"/>
    <property type="project" value="UniProtKB-KW"/>
</dbReference>
<organism evidence="11">
    <name type="scientific">Aphanomyces astaci</name>
    <name type="common">Crayfish plague agent</name>
    <dbReference type="NCBI Taxonomy" id="112090"/>
    <lineage>
        <taxon>Eukaryota</taxon>
        <taxon>Sar</taxon>
        <taxon>Stramenopiles</taxon>
        <taxon>Oomycota</taxon>
        <taxon>Saprolegniomycetes</taxon>
        <taxon>Saprolegniales</taxon>
        <taxon>Verrucalvaceae</taxon>
        <taxon>Aphanomyces</taxon>
    </lineage>
</organism>
<proteinExistence type="predicted"/>
<dbReference type="FunFam" id="3.40.50.300:FF:000289">
    <property type="entry name" value="ABC transporter G family member 31"/>
    <property type="match status" value="1"/>
</dbReference>
<feature type="transmembrane region" description="Helical" evidence="9">
    <location>
        <begin position="715"/>
        <end position="741"/>
    </location>
</feature>
<protein>
    <recommendedName>
        <fullName evidence="10">ABC transporter domain-containing protein</fullName>
    </recommendedName>
</protein>
<dbReference type="Pfam" id="PF01061">
    <property type="entry name" value="ABC2_membrane"/>
    <property type="match status" value="2"/>
</dbReference>
<evidence type="ECO:0000256" key="6">
    <source>
        <dbReference type="ARBA" id="ARBA00022989"/>
    </source>
</evidence>
<dbReference type="VEuPathDB" id="FungiDB:H257_18788"/>
<dbReference type="InterPro" id="IPR013525">
    <property type="entry name" value="ABC2_TM"/>
</dbReference>
<dbReference type="Pfam" id="PF00005">
    <property type="entry name" value="ABC_tran"/>
    <property type="match status" value="2"/>
</dbReference>
<gene>
    <name evidence="11" type="ORF">H257_18788</name>
</gene>
<feature type="transmembrane region" description="Helical" evidence="9">
    <location>
        <begin position="1126"/>
        <end position="1147"/>
    </location>
</feature>
<keyword evidence="4" id="KW-0547">Nucleotide-binding</keyword>
<accession>W4FC54</accession>
<feature type="transmembrane region" description="Helical" evidence="9">
    <location>
        <begin position="502"/>
        <end position="522"/>
    </location>
</feature>
<feature type="transmembrane region" description="Helical" evidence="9">
    <location>
        <begin position="566"/>
        <end position="596"/>
    </location>
</feature>
<evidence type="ECO:0000313" key="11">
    <source>
        <dbReference type="EMBL" id="ETV64303.1"/>
    </source>
</evidence>
<evidence type="ECO:0000256" key="8">
    <source>
        <dbReference type="SAM" id="MobiDB-lite"/>
    </source>
</evidence>
<dbReference type="GeneID" id="20820784"/>
<dbReference type="InterPro" id="IPR043926">
    <property type="entry name" value="ABCG_dom"/>
</dbReference>
<keyword evidence="2" id="KW-0813">Transport</keyword>
<keyword evidence="5" id="KW-0067">ATP-binding</keyword>
<feature type="transmembrane region" description="Helical" evidence="9">
    <location>
        <begin position="1234"/>
        <end position="1253"/>
    </location>
</feature>
<dbReference type="OrthoDB" id="66620at2759"/>
<feature type="domain" description="ABC transporter" evidence="10">
    <location>
        <begin position="112"/>
        <end position="390"/>
    </location>
</feature>
<feature type="transmembrane region" description="Helical" evidence="9">
    <location>
        <begin position="1265"/>
        <end position="1285"/>
    </location>
</feature>
<dbReference type="InterPro" id="IPR017871">
    <property type="entry name" value="ABC_transporter-like_CS"/>
</dbReference>
<feature type="transmembrane region" description="Helical" evidence="9">
    <location>
        <begin position="1167"/>
        <end position="1187"/>
    </location>
</feature>
<comment type="subcellular location">
    <subcellularLocation>
        <location evidence="1">Membrane</location>
        <topology evidence="1">Multi-pass membrane protein</topology>
    </subcellularLocation>
</comment>
<dbReference type="GO" id="GO:0140359">
    <property type="term" value="F:ABC-type transporter activity"/>
    <property type="evidence" value="ECO:0007669"/>
    <property type="project" value="InterPro"/>
</dbReference>
<evidence type="ECO:0000256" key="9">
    <source>
        <dbReference type="SAM" id="Phobius"/>
    </source>
</evidence>
<reference evidence="11" key="1">
    <citation type="submission" date="2013-12" db="EMBL/GenBank/DDBJ databases">
        <title>The Genome Sequence of Aphanomyces astaci APO3.</title>
        <authorList>
            <consortium name="The Broad Institute Genomics Platform"/>
            <person name="Russ C."/>
            <person name="Tyler B."/>
            <person name="van West P."/>
            <person name="Dieguez-Uribeondo J."/>
            <person name="Young S.K."/>
            <person name="Zeng Q."/>
            <person name="Gargeya S."/>
            <person name="Fitzgerald M."/>
            <person name="Abouelleil A."/>
            <person name="Alvarado L."/>
            <person name="Chapman S.B."/>
            <person name="Gainer-Dewar J."/>
            <person name="Goldberg J."/>
            <person name="Griggs A."/>
            <person name="Gujja S."/>
            <person name="Hansen M."/>
            <person name="Howarth C."/>
            <person name="Imamovic A."/>
            <person name="Ireland A."/>
            <person name="Larimer J."/>
            <person name="McCowan C."/>
            <person name="Murphy C."/>
            <person name="Pearson M."/>
            <person name="Poon T.W."/>
            <person name="Priest M."/>
            <person name="Roberts A."/>
            <person name="Saif S."/>
            <person name="Shea T."/>
            <person name="Sykes S."/>
            <person name="Wortman J."/>
            <person name="Nusbaum C."/>
            <person name="Birren B."/>
        </authorList>
    </citation>
    <scope>NUCLEOTIDE SEQUENCE [LARGE SCALE GENOMIC DNA]</scope>
    <source>
        <strain evidence="11">APO3</strain>
    </source>
</reference>
<evidence type="ECO:0000256" key="4">
    <source>
        <dbReference type="ARBA" id="ARBA00022741"/>
    </source>
</evidence>
<feature type="transmembrane region" description="Helical" evidence="9">
    <location>
        <begin position="608"/>
        <end position="629"/>
    </location>
</feature>
<feature type="transmembrane region" description="Helical" evidence="9">
    <location>
        <begin position="1199"/>
        <end position="1228"/>
    </location>
</feature>
<dbReference type="Gene3D" id="3.40.50.300">
    <property type="entry name" value="P-loop containing nucleotide triphosphate hydrolases"/>
    <property type="match status" value="2"/>
</dbReference>
<feature type="non-terminal residue" evidence="11">
    <location>
        <position position="1"/>
    </location>
</feature>
<evidence type="ECO:0000259" key="10">
    <source>
        <dbReference type="PROSITE" id="PS50893"/>
    </source>
</evidence>
<dbReference type="PANTHER" id="PTHR19241">
    <property type="entry name" value="ATP-BINDING CASSETTE TRANSPORTER"/>
    <property type="match status" value="1"/>
</dbReference>
<dbReference type="GO" id="GO:0016020">
    <property type="term" value="C:membrane"/>
    <property type="evidence" value="ECO:0007669"/>
    <property type="project" value="UniProtKB-SubCell"/>
</dbReference>
<dbReference type="InterPro" id="IPR003593">
    <property type="entry name" value="AAA+_ATPase"/>
</dbReference>
<evidence type="ECO:0000256" key="1">
    <source>
        <dbReference type="ARBA" id="ARBA00004141"/>
    </source>
</evidence>
<dbReference type="EMBL" id="KI913332">
    <property type="protein sequence ID" value="ETV64303.1"/>
    <property type="molecule type" value="Genomic_DNA"/>
</dbReference>
<evidence type="ECO:0000256" key="2">
    <source>
        <dbReference type="ARBA" id="ARBA00022448"/>
    </source>
</evidence>
<dbReference type="InterPro" id="IPR003439">
    <property type="entry name" value="ABC_transporter-like_ATP-bd"/>
</dbReference>
<feature type="transmembrane region" description="Helical" evidence="9">
    <location>
        <begin position="1355"/>
        <end position="1376"/>
    </location>
</feature>
<evidence type="ECO:0000256" key="7">
    <source>
        <dbReference type="ARBA" id="ARBA00023136"/>
    </source>
</evidence>
<sequence>RTTWEGLARVAQSVEKNIDSGTSKFAMPTSPKSPTKEPLLDDNERLPDVYNSLHFKSIQDPYRSIASEGMSMYSTIHANDVASMLSGGLERFYEKYRLLSKKANLHLATPEVRFENLSYTVQARQMTMAEKQGTVGSYVGRMFTPFKQTVYKEQVVLQPMSGIIKAGSMTLILANPGSGKSTFLKALAGKLDQNKKCAQGGDITFSGLKATDVDPLKIVGLVDQRDNHAPTLTVRETFRFADYSLNGTPDSQPEELQEVAKLRTEMIIQLLGLSNCAETVVGDALLRGCSGGERKRVTVGEILVGGQSVFLCDEISTGLDSAATFDIVSSLRTWCKTLGGSVVIALLQPTPEVVEQFDDILMLNEGYMVYHGPRTSILPYFENLGFYCPLRVDPADFLIEVTSGRGKKYLAADDKSRKIPIYPNEFNDVFTQSELHKSTLTELSAGFNVPSHLQTAQDFAKVKSVTAIARTKETSPFAMGFLESTVLLLGRQKTLWLRDRPLLWGKLAEALIVGLCMGAIYYKPAPSIYLRMLFFSCAVFQRQAWQQITIGFALRSVFYKQRSRNFFRTVSYTIAESIVQVPVNLCVSLLMCTFFYFMSGLTVDAGRFFVFLATCVSFQHALGAYMSFLSSISPSITIGQTLAAFSVCFFLLFSGNIILYDLIPTYWTWMYWFNPMAWALRSVVLNEFYSDNYQANTTRATNLRNVQMVSFSESYIGIGILVLLAYYILFTAMNTAALHYFRYEKRLGVSGGSKVGEDDEDNVYIQVATPGGTLVKQERKKDQGLAFIPANLVIKNLDYYVTLPTKVERQLLNNITASFTPGRMCALMGATGAGKTTLMDVIAGRKTGGRIGGDIIINGEPKNPVNFSRITAYCEQMDIHSEMSTIGEALWFSANLRLPETITADEKRNLVEETLDLLELNGIINEQVGDLSVEQKKRVTIGVEVVANPSILFLDEPTSGLDARSAITVMKGVQSIARTGRTVLCTIHQPSISIFELFDDLLLLQRGGFVAYNGELGQDSSKLLEYFASIPGTEEIRPQYNPATYMLEVIGAGIGRDTKDYSVEYTKSELCKSNVERALRLALPSPDFVGFSTLNWTPMATSFGNQLKECVTKCLQTYWRSPQYNFVRLTSFPWFALVFATTFYQLPRKTVSEIRSHIGLIYNSMDFIGIINLMTVLDITCLERAVFYRERMSNYYGPLPYSLSLFASEVPYLVVAVSLFVLVEYWMIGWVPAYFVFFWFTFFLYTSICTFFGQWMCALCPNTKVANVAVGAVSCIFNLFSGFLLPYPMMRGWYKWIIYIVPSSYSLRSLAVSQVGICENGEGNGCHQLEGLANYTGNVADWAQKEFEFNPENRYNYMLVLIGMWVILQTCIYLTLKYVSHLKR</sequence>
<dbReference type="RefSeq" id="XP_009846213.1">
    <property type="nucleotide sequence ID" value="XM_009847911.1"/>
</dbReference>
<dbReference type="PROSITE" id="PS50893">
    <property type="entry name" value="ABC_TRANSPORTER_2"/>
    <property type="match status" value="2"/>
</dbReference>
<dbReference type="Pfam" id="PF19055">
    <property type="entry name" value="ABC2_membrane_7"/>
    <property type="match status" value="2"/>
</dbReference>
<feature type="domain" description="ABC transporter" evidence="10">
    <location>
        <begin position="794"/>
        <end position="1032"/>
    </location>
</feature>
<dbReference type="GO" id="GO:0016887">
    <property type="term" value="F:ATP hydrolysis activity"/>
    <property type="evidence" value="ECO:0007669"/>
    <property type="project" value="InterPro"/>
</dbReference>
<name>W4FC54_APHAT</name>
<feature type="transmembrane region" description="Helical" evidence="9">
    <location>
        <begin position="641"/>
        <end position="663"/>
    </location>
</feature>
<dbReference type="InterPro" id="IPR027417">
    <property type="entry name" value="P-loop_NTPase"/>
</dbReference>
<keyword evidence="6 9" id="KW-1133">Transmembrane helix</keyword>
<dbReference type="SMART" id="SM00382">
    <property type="entry name" value="AAA"/>
    <property type="match status" value="2"/>
</dbReference>
<keyword evidence="7 9" id="KW-0472">Membrane</keyword>
<evidence type="ECO:0000256" key="3">
    <source>
        <dbReference type="ARBA" id="ARBA00022692"/>
    </source>
</evidence>
<dbReference type="STRING" id="112090.W4FC54"/>
<keyword evidence="3 9" id="KW-0812">Transmembrane</keyword>
<dbReference type="PROSITE" id="PS00211">
    <property type="entry name" value="ABC_TRANSPORTER_1"/>
    <property type="match status" value="1"/>
</dbReference>